<organism evidence="6 7">
    <name type="scientific">Streptomyces ziwulingensis</name>
    <dbReference type="NCBI Taxonomy" id="1045501"/>
    <lineage>
        <taxon>Bacteria</taxon>
        <taxon>Bacillati</taxon>
        <taxon>Actinomycetota</taxon>
        <taxon>Actinomycetes</taxon>
        <taxon>Kitasatosporales</taxon>
        <taxon>Streptomycetaceae</taxon>
        <taxon>Streptomyces</taxon>
    </lineage>
</organism>
<evidence type="ECO:0000256" key="3">
    <source>
        <dbReference type="ARBA" id="ARBA00023163"/>
    </source>
</evidence>
<dbReference type="RefSeq" id="WP_345618045.1">
    <property type="nucleotide sequence ID" value="NZ_BAABIG010000013.1"/>
</dbReference>
<dbReference type="Gene3D" id="3.40.50.2300">
    <property type="match status" value="2"/>
</dbReference>
<dbReference type="InterPro" id="IPR046335">
    <property type="entry name" value="LacI/GalR-like_sensor"/>
</dbReference>
<keyword evidence="3" id="KW-0804">Transcription</keyword>
<keyword evidence="7" id="KW-1185">Reference proteome</keyword>
<dbReference type="SMART" id="SM00420">
    <property type="entry name" value="HTH_DEOR"/>
    <property type="match status" value="1"/>
</dbReference>
<dbReference type="PANTHER" id="PTHR30146">
    <property type="entry name" value="LACI-RELATED TRANSCRIPTIONAL REPRESSOR"/>
    <property type="match status" value="1"/>
</dbReference>
<evidence type="ECO:0000256" key="1">
    <source>
        <dbReference type="ARBA" id="ARBA00023015"/>
    </source>
</evidence>
<reference evidence="7" key="1">
    <citation type="journal article" date="2019" name="Int. J. Syst. Evol. Microbiol.">
        <title>The Global Catalogue of Microorganisms (GCM) 10K type strain sequencing project: providing services to taxonomists for standard genome sequencing and annotation.</title>
        <authorList>
            <consortium name="The Broad Institute Genomics Platform"/>
            <consortium name="The Broad Institute Genome Sequencing Center for Infectious Disease"/>
            <person name="Wu L."/>
            <person name="Ma J."/>
        </authorList>
    </citation>
    <scope>NUCLEOTIDE SEQUENCE [LARGE SCALE GENOMIC DNA]</scope>
    <source>
        <strain evidence="7">JCM 18081</strain>
    </source>
</reference>
<evidence type="ECO:0000259" key="5">
    <source>
        <dbReference type="PROSITE" id="PS51000"/>
    </source>
</evidence>
<feature type="domain" description="HTH deoR-type" evidence="5">
    <location>
        <begin position="5"/>
        <end position="60"/>
    </location>
</feature>
<dbReference type="SUPFAM" id="SSF46785">
    <property type="entry name" value="Winged helix' DNA-binding domain"/>
    <property type="match status" value="1"/>
</dbReference>
<gene>
    <name evidence="6" type="ORF">GCM10023220_14050</name>
</gene>
<keyword evidence="1" id="KW-0805">Transcription regulation</keyword>
<proteinExistence type="predicted"/>
<dbReference type="InterPro" id="IPR036390">
    <property type="entry name" value="WH_DNA-bd_sf"/>
</dbReference>
<evidence type="ECO:0000256" key="4">
    <source>
        <dbReference type="SAM" id="MobiDB-lite"/>
    </source>
</evidence>
<dbReference type="PRINTS" id="PR00037">
    <property type="entry name" value="HTHLACR"/>
</dbReference>
<dbReference type="Gene3D" id="1.10.10.10">
    <property type="entry name" value="Winged helix-like DNA-binding domain superfamily/Winged helix DNA-binding domain"/>
    <property type="match status" value="1"/>
</dbReference>
<sequence>MRSHVNQRHERVLDIVRRRGSLRVTELAEELGVSAVTVRRDVEALAEQGRLTRLHGSVSGPEQAPAASGSPARAARAEAAGPAAAPAGVVLGMVVPSMEHYFADLVRGARDAVTARGGRLVLGIAHWRSEEDTAQLGRMLDGGADGLLIQPSWERGVPSPEQEEQLLALRVPAVLVDRRVPLGGRLAGLDGVRSDHVLGGAAAVHHLAGLGHERIALLAQDNPTSPQVREGYEAAVRARGLAAPEPVTVDPEDPKGLDAAARKLYRAVTDDGVTAALVHNDQTAIGVVQRLRAHGLSLPDDVSLVAYEDEMAALADVPLTAVAPPRHAVGETAAELMLSRLAEGGGAAAPARHVSLVPRLNARASSAPPPRRC</sequence>
<dbReference type="Pfam" id="PF08220">
    <property type="entry name" value="HTH_DeoR"/>
    <property type="match status" value="1"/>
</dbReference>
<name>A0ABP9B734_9ACTN</name>
<feature type="compositionally biased region" description="Low complexity" evidence="4">
    <location>
        <begin position="64"/>
        <end position="77"/>
    </location>
</feature>
<keyword evidence="2" id="KW-0238">DNA-binding</keyword>
<dbReference type="Proteomes" id="UP001501265">
    <property type="component" value="Unassembled WGS sequence"/>
</dbReference>
<dbReference type="Pfam" id="PF13377">
    <property type="entry name" value="Peripla_BP_3"/>
    <property type="match status" value="1"/>
</dbReference>
<evidence type="ECO:0000313" key="6">
    <source>
        <dbReference type="EMBL" id="GAA4790113.1"/>
    </source>
</evidence>
<protein>
    <submittedName>
        <fullName evidence="6">Substrate-binding domain-containing protein</fullName>
    </submittedName>
</protein>
<accession>A0ABP9B734</accession>
<comment type="caution">
    <text evidence="6">The sequence shown here is derived from an EMBL/GenBank/DDBJ whole genome shotgun (WGS) entry which is preliminary data.</text>
</comment>
<dbReference type="PROSITE" id="PS51000">
    <property type="entry name" value="HTH_DEOR_2"/>
    <property type="match status" value="1"/>
</dbReference>
<dbReference type="InterPro" id="IPR018356">
    <property type="entry name" value="Tscrpt_reg_HTH_DeoR_CS"/>
</dbReference>
<evidence type="ECO:0000313" key="7">
    <source>
        <dbReference type="Proteomes" id="UP001501265"/>
    </source>
</evidence>
<dbReference type="PANTHER" id="PTHR30146:SF155">
    <property type="entry name" value="ALANINE RACEMASE"/>
    <property type="match status" value="1"/>
</dbReference>
<evidence type="ECO:0000256" key="2">
    <source>
        <dbReference type="ARBA" id="ARBA00023125"/>
    </source>
</evidence>
<dbReference type="InterPro" id="IPR036388">
    <property type="entry name" value="WH-like_DNA-bd_sf"/>
</dbReference>
<dbReference type="PROSITE" id="PS00894">
    <property type="entry name" value="HTH_DEOR_1"/>
    <property type="match status" value="1"/>
</dbReference>
<dbReference type="InterPro" id="IPR001034">
    <property type="entry name" value="DeoR_HTH"/>
</dbReference>
<dbReference type="InterPro" id="IPR028082">
    <property type="entry name" value="Peripla_BP_I"/>
</dbReference>
<feature type="region of interest" description="Disordered" evidence="4">
    <location>
        <begin position="53"/>
        <end position="77"/>
    </location>
</feature>
<dbReference type="EMBL" id="BAABIG010000013">
    <property type="protein sequence ID" value="GAA4790113.1"/>
    <property type="molecule type" value="Genomic_DNA"/>
</dbReference>
<dbReference type="SUPFAM" id="SSF53822">
    <property type="entry name" value="Periplasmic binding protein-like I"/>
    <property type="match status" value="1"/>
</dbReference>